<gene>
    <name evidence="2" type="ORF">MNEG_8111</name>
</gene>
<sequence length="138" mass="15243">MLQYAVDTQLDELLARLFRALTEPPLALNPYPKLVHMIRVHAARLDLWRDDIPEMRSCTLNSLTLLQPPTFIYEAQPPPARAHAAGWTHQRARGGRRGGGGPVGRGVGDAEEDEYDESTATFGCYAAVTLCDCRPSNP</sequence>
<organism evidence="2 3">
    <name type="scientific">Monoraphidium neglectum</name>
    <dbReference type="NCBI Taxonomy" id="145388"/>
    <lineage>
        <taxon>Eukaryota</taxon>
        <taxon>Viridiplantae</taxon>
        <taxon>Chlorophyta</taxon>
        <taxon>core chlorophytes</taxon>
        <taxon>Chlorophyceae</taxon>
        <taxon>CS clade</taxon>
        <taxon>Sphaeropleales</taxon>
        <taxon>Selenastraceae</taxon>
        <taxon>Monoraphidium</taxon>
    </lineage>
</organism>
<feature type="region of interest" description="Disordered" evidence="1">
    <location>
        <begin position="82"/>
        <end position="110"/>
    </location>
</feature>
<dbReference type="RefSeq" id="XP_013898868.1">
    <property type="nucleotide sequence ID" value="XM_014043414.1"/>
</dbReference>
<feature type="compositionally biased region" description="Gly residues" evidence="1">
    <location>
        <begin position="97"/>
        <end position="107"/>
    </location>
</feature>
<accession>A0A0D2KX29</accession>
<evidence type="ECO:0000313" key="2">
    <source>
        <dbReference type="EMBL" id="KIY99848.1"/>
    </source>
</evidence>
<dbReference type="OrthoDB" id="542946at2759"/>
<dbReference type="EMBL" id="KK101726">
    <property type="protein sequence ID" value="KIY99848.1"/>
    <property type="molecule type" value="Genomic_DNA"/>
</dbReference>
<dbReference type="GeneID" id="25740987"/>
<keyword evidence="3" id="KW-1185">Reference proteome</keyword>
<dbReference type="STRING" id="145388.A0A0D2KX29"/>
<dbReference type="Proteomes" id="UP000054498">
    <property type="component" value="Unassembled WGS sequence"/>
</dbReference>
<proteinExistence type="predicted"/>
<reference evidence="2 3" key="1">
    <citation type="journal article" date="2013" name="BMC Genomics">
        <title>Reconstruction of the lipid metabolism for the microalga Monoraphidium neglectum from its genome sequence reveals characteristics suitable for biofuel production.</title>
        <authorList>
            <person name="Bogen C."/>
            <person name="Al-Dilaimi A."/>
            <person name="Albersmeier A."/>
            <person name="Wichmann J."/>
            <person name="Grundmann M."/>
            <person name="Rupp O."/>
            <person name="Lauersen K.J."/>
            <person name="Blifernez-Klassen O."/>
            <person name="Kalinowski J."/>
            <person name="Goesmann A."/>
            <person name="Mussgnug J.H."/>
            <person name="Kruse O."/>
        </authorList>
    </citation>
    <scope>NUCLEOTIDE SEQUENCE [LARGE SCALE GENOMIC DNA]</scope>
    <source>
        <strain evidence="2 3">SAG 48.87</strain>
    </source>
</reference>
<name>A0A0D2KX29_9CHLO</name>
<evidence type="ECO:0000313" key="3">
    <source>
        <dbReference type="Proteomes" id="UP000054498"/>
    </source>
</evidence>
<dbReference type="KEGG" id="mng:MNEG_8111"/>
<protein>
    <submittedName>
        <fullName evidence="2">Uncharacterized protein</fullName>
    </submittedName>
</protein>
<evidence type="ECO:0000256" key="1">
    <source>
        <dbReference type="SAM" id="MobiDB-lite"/>
    </source>
</evidence>
<dbReference type="AlphaFoldDB" id="A0A0D2KX29"/>